<protein>
    <submittedName>
        <fullName evidence="3">HNH endonuclease</fullName>
    </submittedName>
</protein>
<dbReference type="GO" id="GO:0004519">
    <property type="term" value="F:endonuclease activity"/>
    <property type="evidence" value="ECO:0007669"/>
    <property type="project" value="UniProtKB-KW"/>
</dbReference>
<dbReference type="GO" id="GO:0003676">
    <property type="term" value="F:nucleic acid binding"/>
    <property type="evidence" value="ECO:0007669"/>
    <property type="project" value="InterPro"/>
</dbReference>
<keyword evidence="3" id="KW-0540">Nuclease</keyword>
<evidence type="ECO:0000256" key="1">
    <source>
        <dbReference type="SAM" id="MobiDB-lite"/>
    </source>
</evidence>
<dbReference type="SMART" id="SM00507">
    <property type="entry name" value="HNHc"/>
    <property type="match status" value="1"/>
</dbReference>
<proteinExistence type="predicted"/>
<dbReference type="Gene3D" id="1.10.30.50">
    <property type="match status" value="1"/>
</dbReference>
<keyword evidence="3" id="KW-0378">Hydrolase</keyword>
<reference evidence="3 4" key="1">
    <citation type="journal article" date="2019" name="Nat. Microbiol.">
        <title>Mediterranean grassland soil C-N compound turnover is dependent on rainfall and depth, and is mediated by genomically divergent microorganisms.</title>
        <authorList>
            <person name="Diamond S."/>
            <person name="Andeer P.F."/>
            <person name="Li Z."/>
            <person name="Crits-Christoph A."/>
            <person name="Burstein D."/>
            <person name="Anantharaman K."/>
            <person name="Lane K.R."/>
            <person name="Thomas B.C."/>
            <person name="Pan C."/>
            <person name="Northen T.R."/>
            <person name="Banfield J.F."/>
        </authorList>
    </citation>
    <scope>NUCLEOTIDE SEQUENCE [LARGE SCALE GENOMIC DNA]</scope>
    <source>
        <strain evidence="3">WS_10</strain>
    </source>
</reference>
<dbReference type="InterPro" id="IPR002711">
    <property type="entry name" value="HNH"/>
</dbReference>
<evidence type="ECO:0000313" key="3">
    <source>
        <dbReference type="EMBL" id="TMQ67887.1"/>
    </source>
</evidence>
<dbReference type="Proteomes" id="UP000319836">
    <property type="component" value="Unassembled WGS sequence"/>
</dbReference>
<keyword evidence="3" id="KW-0255">Endonuclease</keyword>
<comment type="caution">
    <text evidence="3">The sequence shown here is derived from an EMBL/GenBank/DDBJ whole genome shotgun (WGS) entry which is preliminary data.</text>
</comment>
<dbReference type="GO" id="GO:0008270">
    <property type="term" value="F:zinc ion binding"/>
    <property type="evidence" value="ECO:0007669"/>
    <property type="project" value="InterPro"/>
</dbReference>
<name>A0A538TW78_UNCEI</name>
<dbReference type="InterPro" id="IPR003615">
    <property type="entry name" value="HNH_nuc"/>
</dbReference>
<dbReference type="CDD" id="cd00085">
    <property type="entry name" value="HNHc"/>
    <property type="match status" value="1"/>
</dbReference>
<organism evidence="3 4">
    <name type="scientific">Eiseniibacteriota bacterium</name>
    <dbReference type="NCBI Taxonomy" id="2212470"/>
    <lineage>
        <taxon>Bacteria</taxon>
        <taxon>Candidatus Eiseniibacteriota</taxon>
    </lineage>
</organism>
<gene>
    <name evidence="3" type="ORF">E6K80_14830</name>
</gene>
<accession>A0A538TW78</accession>
<feature type="domain" description="HNH nuclease" evidence="2">
    <location>
        <begin position="255"/>
        <end position="312"/>
    </location>
</feature>
<feature type="region of interest" description="Disordered" evidence="1">
    <location>
        <begin position="138"/>
        <end position="169"/>
    </location>
</feature>
<evidence type="ECO:0000259" key="2">
    <source>
        <dbReference type="SMART" id="SM00507"/>
    </source>
</evidence>
<sequence>METYSFSHFSDETVLRQLTAVVHRERATTAEILGLIGEVDTRRLYLPLGYSSTYAYCTEALQFSEDTASKRIRVARLAREFPQIFSAVADGWLSLSALVVLAPHINAENVEELLSSAVHKKKHEIERLIARRSEPSLTLDTGVGAPEGGAPSDDRLARTSNSSAPGRIEIPSLDTAPVAASRIPLHVAISENAHELLRYARALLGHQIPSGDVAQVLERLLLLGIVQLEKRKFGKSDRPRAGGEEPNSPRVITAQVRRAVVERDGGRCTFIGSKGHRCGSDRFLEFDHIVPVARGGRSTVDNIRLRCRAHNQYEADQAFGSEFMKNKREEARATGAARAAAAIFKVEAKASAEEVIPYLRKLGIRADDARRAAEKCESIPDASLEARVKLALSCFGR</sequence>
<dbReference type="AlphaFoldDB" id="A0A538TW78"/>
<dbReference type="Pfam" id="PF01844">
    <property type="entry name" value="HNH"/>
    <property type="match status" value="1"/>
</dbReference>
<dbReference type="EMBL" id="VBPA01000428">
    <property type="protein sequence ID" value="TMQ67887.1"/>
    <property type="molecule type" value="Genomic_DNA"/>
</dbReference>
<evidence type="ECO:0000313" key="4">
    <source>
        <dbReference type="Proteomes" id="UP000319836"/>
    </source>
</evidence>